<keyword evidence="2" id="KW-0285">Flavoprotein</keyword>
<dbReference type="GO" id="GO:0010181">
    <property type="term" value="F:FMN binding"/>
    <property type="evidence" value="ECO:0007669"/>
    <property type="project" value="InterPro"/>
</dbReference>
<comment type="cofactor">
    <cofactor evidence="1">
        <name>FMN</name>
        <dbReference type="ChEBI" id="CHEBI:58210"/>
    </cofactor>
</comment>
<evidence type="ECO:0000256" key="4">
    <source>
        <dbReference type="ARBA" id="ARBA00038054"/>
    </source>
</evidence>
<evidence type="ECO:0000259" key="5">
    <source>
        <dbReference type="SMART" id="SM00903"/>
    </source>
</evidence>
<reference evidence="6 7" key="1">
    <citation type="submission" date="2017-08" db="EMBL/GenBank/DDBJ databases">
        <authorList>
            <person name="de Groot N.N."/>
        </authorList>
    </citation>
    <scope>NUCLEOTIDE SEQUENCE [LARGE SCALE GENOMIC DNA]</scope>
    <source>
        <strain evidence="6 7">USBA 352</strain>
    </source>
</reference>
<protein>
    <submittedName>
        <fullName evidence="6">NADH-FMN oxidoreductase RutF, flavin reductase (DIM6/NTAB) family</fullName>
    </submittedName>
</protein>
<dbReference type="AlphaFoldDB" id="A0A285T7F3"/>
<evidence type="ECO:0000313" key="6">
    <source>
        <dbReference type="EMBL" id="SOC15528.1"/>
    </source>
</evidence>
<sequence>MEIDPTPQTMRENYKLMTGLIVPRPIAWVSTLSAEGAVNLAPFSAFTFCSHKPPMVAISVGRKGRLLKDTGTNILRDGEFVVNIAHRGLLQELHDSSAVYPPDVSEAQALGLATVASRCIAPPRLAAAPASLECRLHMALPLGDERNYLMIGEVLRFHIDDALLHEGKVDTAELDPVARVGGPNYMTYGELVTLPAAQTRPMPGAPQMAGVTAGGDGAS</sequence>
<dbReference type="PANTHER" id="PTHR33798:SF5">
    <property type="entry name" value="FLAVIN REDUCTASE LIKE DOMAIN-CONTAINING PROTEIN"/>
    <property type="match status" value="1"/>
</dbReference>
<evidence type="ECO:0000256" key="2">
    <source>
        <dbReference type="ARBA" id="ARBA00022630"/>
    </source>
</evidence>
<keyword evidence="7" id="KW-1185">Reference proteome</keyword>
<feature type="domain" description="Flavin reductase like" evidence="5">
    <location>
        <begin position="19"/>
        <end position="172"/>
    </location>
</feature>
<dbReference type="STRING" id="538381.GCA_001696535_02973"/>
<name>A0A285T7F3_9HYPH</name>
<accession>A0A285T7F3</accession>
<dbReference type="EMBL" id="OBML01000008">
    <property type="protein sequence ID" value="SOC15528.1"/>
    <property type="molecule type" value="Genomic_DNA"/>
</dbReference>
<organism evidence="6 7">
    <name type="scientific">Stappia indica</name>
    <dbReference type="NCBI Taxonomy" id="538381"/>
    <lineage>
        <taxon>Bacteria</taxon>
        <taxon>Pseudomonadati</taxon>
        <taxon>Pseudomonadota</taxon>
        <taxon>Alphaproteobacteria</taxon>
        <taxon>Hyphomicrobiales</taxon>
        <taxon>Stappiaceae</taxon>
        <taxon>Stappia</taxon>
    </lineage>
</organism>
<gene>
    <name evidence="6" type="ORF">SAMN05421512_108128</name>
</gene>
<dbReference type="OrthoDB" id="9783347at2"/>
<evidence type="ECO:0000256" key="1">
    <source>
        <dbReference type="ARBA" id="ARBA00001917"/>
    </source>
</evidence>
<evidence type="ECO:0000256" key="3">
    <source>
        <dbReference type="ARBA" id="ARBA00022643"/>
    </source>
</evidence>
<comment type="similarity">
    <text evidence="4">Belongs to the flavoredoxin family.</text>
</comment>
<dbReference type="Gene3D" id="2.30.110.10">
    <property type="entry name" value="Electron Transport, Fmn-binding Protein, Chain A"/>
    <property type="match status" value="1"/>
</dbReference>
<proteinExistence type="inferred from homology"/>
<keyword evidence="3" id="KW-0288">FMN</keyword>
<evidence type="ECO:0000313" key="7">
    <source>
        <dbReference type="Proteomes" id="UP000219331"/>
    </source>
</evidence>
<dbReference type="Pfam" id="PF01613">
    <property type="entry name" value="Flavin_Reduct"/>
    <property type="match status" value="1"/>
</dbReference>
<dbReference type="PANTHER" id="PTHR33798">
    <property type="entry name" value="FLAVOPROTEIN OXYGENASE"/>
    <property type="match status" value="1"/>
</dbReference>
<dbReference type="RefSeq" id="WP_097175532.1">
    <property type="nucleotide sequence ID" value="NZ_JAJGNR010000006.1"/>
</dbReference>
<dbReference type="SMART" id="SM00903">
    <property type="entry name" value="Flavin_Reduct"/>
    <property type="match status" value="1"/>
</dbReference>
<dbReference type="InterPro" id="IPR012349">
    <property type="entry name" value="Split_barrel_FMN-bd"/>
</dbReference>
<dbReference type="GO" id="GO:0016646">
    <property type="term" value="F:oxidoreductase activity, acting on the CH-NH group of donors, NAD or NADP as acceptor"/>
    <property type="evidence" value="ECO:0007669"/>
    <property type="project" value="UniProtKB-ARBA"/>
</dbReference>
<dbReference type="Proteomes" id="UP000219331">
    <property type="component" value="Unassembled WGS sequence"/>
</dbReference>
<dbReference type="InterPro" id="IPR002563">
    <property type="entry name" value="Flavin_Rdtase-like_dom"/>
</dbReference>
<dbReference type="SUPFAM" id="SSF50475">
    <property type="entry name" value="FMN-binding split barrel"/>
    <property type="match status" value="1"/>
</dbReference>